<sequence length="236" mass="24942">MYGHLALASSVLLAVLTQHAIAVDKTRDPSLDASLATAATQLDRLALLGNDDAWLFDFTAQEPNYNFAPGGVVNMNAATFPAAKGNGMTMAMLNLGPCSMLPPHYHPRASNYVVAIHGNTTTYMYEENGARLVTETLTPGMATIFPQASMHMMVNNGCENAQLVSALNSDDAGTQNIGNVFSNGFPAELVNAAFGQDLASSDVASKMTPVGTGSNWGLSECLKQCGIQANGTYIRF</sequence>
<dbReference type="GO" id="GO:0005576">
    <property type="term" value="C:extracellular region"/>
    <property type="evidence" value="ECO:0007669"/>
    <property type="project" value="UniProtKB-SubCell"/>
</dbReference>
<reference evidence="8 9" key="1">
    <citation type="submission" date="2017-03" db="EMBL/GenBank/DDBJ databases">
        <title>Genomes of endolithic fungi from Antarctica.</title>
        <authorList>
            <person name="Coleine C."/>
            <person name="Masonjones S."/>
            <person name="Stajich J.E."/>
        </authorList>
    </citation>
    <scope>NUCLEOTIDE SEQUENCE [LARGE SCALE GENOMIC DNA]</scope>
    <source>
        <strain evidence="8 9">CCFEE 5311</strain>
    </source>
</reference>
<dbReference type="GO" id="GO:0030145">
    <property type="term" value="F:manganese ion binding"/>
    <property type="evidence" value="ECO:0007669"/>
    <property type="project" value="InterPro"/>
</dbReference>
<dbReference type="InterPro" id="IPR011051">
    <property type="entry name" value="RmlC_Cupin_sf"/>
</dbReference>
<dbReference type="Gene3D" id="2.60.120.10">
    <property type="entry name" value="Jelly Rolls"/>
    <property type="match status" value="1"/>
</dbReference>
<comment type="subcellular location">
    <subcellularLocation>
        <location evidence="1">Secreted</location>
    </subcellularLocation>
</comment>
<evidence type="ECO:0000256" key="4">
    <source>
        <dbReference type="ARBA" id="ARBA00022723"/>
    </source>
</evidence>
<protein>
    <recommendedName>
        <fullName evidence="7">Cupin type-1 domain-containing protein</fullName>
    </recommendedName>
</protein>
<gene>
    <name evidence="8" type="ORF">B0A54_15918</name>
</gene>
<dbReference type="InterPro" id="IPR006045">
    <property type="entry name" value="Cupin_1"/>
</dbReference>
<dbReference type="STRING" id="329885.A0A4U0U332"/>
<comment type="similarity">
    <text evidence="2">Belongs to the germin family.</text>
</comment>
<dbReference type="CDD" id="cd02241">
    <property type="entry name" value="cupin_OxOx"/>
    <property type="match status" value="1"/>
</dbReference>
<keyword evidence="4" id="KW-0479">Metal-binding</keyword>
<dbReference type="InterPro" id="IPR014710">
    <property type="entry name" value="RmlC-like_jellyroll"/>
</dbReference>
<evidence type="ECO:0000256" key="6">
    <source>
        <dbReference type="SAM" id="SignalP"/>
    </source>
</evidence>
<dbReference type="SMART" id="SM00835">
    <property type="entry name" value="Cupin_1"/>
    <property type="match status" value="1"/>
</dbReference>
<evidence type="ECO:0000256" key="5">
    <source>
        <dbReference type="ARBA" id="ARBA00023211"/>
    </source>
</evidence>
<keyword evidence="6" id="KW-0732">Signal</keyword>
<evidence type="ECO:0000313" key="9">
    <source>
        <dbReference type="Proteomes" id="UP000310066"/>
    </source>
</evidence>
<feature type="chain" id="PRO_5020922938" description="Cupin type-1 domain-containing protein" evidence="6">
    <location>
        <begin position="23"/>
        <end position="236"/>
    </location>
</feature>
<feature type="domain" description="Cupin type-1" evidence="7">
    <location>
        <begin position="56"/>
        <end position="205"/>
    </location>
</feature>
<dbReference type="AlphaFoldDB" id="A0A4U0U332"/>
<dbReference type="PANTHER" id="PTHR31238">
    <property type="entry name" value="GERMIN-LIKE PROTEIN SUBFAMILY 3 MEMBER 3"/>
    <property type="match status" value="1"/>
</dbReference>
<accession>A0A4U0U332</accession>
<dbReference type="Pfam" id="PF00190">
    <property type="entry name" value="Cupin_1"/>
    <property type="match status" value="1"/>
</dbReference>
<dbReference type="EMBL" id="NAJP01000111">
    <property type="protein sequence ID" value="TKA29318.1"/>
    <property type="molecule type" value="Genomic_DNA"/>
</dbReference>
<proteinExistence type="inferred from homology"/>
<evidence type="ECO:0000259" key="7">
    <source>
        <dbReference type="SMART" id="SM00835"/>
    </source>
</evidence>
<keyword evidence="5" id="KW-0464">Manganese</keyword>
<evidence type="ECO:0000256" key="1">
    <source>
        <dbReference type="ARBA" id="ARBA00004613"/>
    </source>
</evidence>
<dbReference type="PRINTS" id="PR00325">
    <property type="entry name" value="GERMIN"/>
</dbReference>
<dbReference type="InterPro" id="IPR001929">
    <property type="entry name" value="Germin"/>
</dbReference>
<evidence type="ECO:0000313" key="8">
    <source>
        <dbReference type="EMBL" id="TKA29318.1"/>
    </source>
</evidence>
<evidence type="ECO:0000256" key="2">
    <source>
        <dbReference type="ARBA" id="ARBA00007456"/>
    </source>
</evidence>
<keyword evidence="3" id="KW-0964">Secreted</keyword>
<comment type="caution">
    <text evidence="8">The sequence shown here is derived from an EMBL/GenBank/DDBJ whole genome shotgun (WGS) entry which is preliminary data.</text>
</comment>
<name>A0A4U0U332_9PEZI</name>
<evidence type="ECO:0000256" key="3">
    <source>
        <dbReference type="ARBA" id="ARBA00022525"/>
    </source>
</evidence>
<dbReference type="SUPFAM" id="SSF51182">
    <property type="entry name" value="RmlC-like cupins"/>
    <property type="match status" value="1"/>
</dbReference>
<dbReference type="Proteomes" id="UP000310066">
    <property type="component" value="Unassembled WGS sequence"/>
</dbReference>
<dbReference type="OrthoDB" id="1921208at2759"/>
<feature type="signal peptide" evidence="6">
    <location>
        <begin position="1"/>
        <end position="22"/>
    </location>
</feature>
<organism evidence="8 9">
    <name type="scientific">Friedmanniomyces endolithicus</name>
    <dbReference type="NCBI Taxonomy" id="329885"/>
    <lineage>
        <taxon>Eukaryota</taxon>
        <taxon>Fungi</taxon>
        <taxon>Dikarya</taxon>
        <taxon>Ascomycota</taxon>
        <taxon>Pezizomycotina</taxon>
        <taxon>Dothideomycetes</taxon>
        <taxon>Dothideomycetidae</taxon>
        <taxon>Mycosphaerellales</taxon>
        <taxon>Teratosphaeriaceae</taxon>
        <taxon>Friedmanniomyces</taxon>
    </lineage>
</organism>